<evidence type="ECO:0000313" key="12">
    <source>
        <dbReference type="Proteomes" id="UP000788993"/>
    </source>
</evidence>
<comment type="similarity">
    <text evidence="2 7">Belongs to the ATG5 family.</text>
</comment>
<dbReference type="GO" id="GO:0061908">
    <property type="term" value="C:phagophore"/>
    <property type="evidence" value="ECO:0007669"/>
    <property type="project" value="TreeGrafter"/>
</dbReference>
<keyword evidence="7" id="KW-0813">Transport</keyword>
<dbReference type="GO" id="GO:0034274">
    <property type="term" value="C:Atg12-Atg5-Atg16 complex"/>
    <property type="evidence" value="ECO:0007669"/>
    <property type="project" value="TreeGrafter"/>
</dbReference>
<reference evidence="11" key="1">
    <citation type="journal article" date="2021" name="Open Biol.">
        <title>Shared evolutionary footprints suggest mitochondrial oxidative damage underlies multiple complex I losses in fungi.</title>
        <authorList>
            <person name="Schikora-Tamarit M.A."/>
            <person name="Marcet-Houben M."/>
            <person name="Nosek J."/>
            <person name="Gabaldon T."/>
        </authorList>
    </citation>
    <scope>NUCLEOTIDE SEQUENCE</scope>
    <source>
        <strain evidence="11">NCAIM Y.01608</strain>
    </source>
</reference>
<dbReference type="GO" id="GO:0006995">
    <property type="term" value="P:cellular response to nitrogen starvation"/>
    <property type="evidence" value="ECO:0007669"/>
    <property type="project" value="TreeGrafter"/>
</dbReference>
<dbReference type="Gene3D" id="1.10.246.190">
    <property type="entry name" value="Autophagy protein Apg5, helix rich domain"/>
    <property type="match status" value="1"/>
</dbReference>
<dbReference type="GO" id="GO:0019776">
    <property type="term" value="F:Atg8-family ligase activity"/>
    <property type="evidence" value="ECO:0007669"/>
    <property type="project" value="TreeGrafter"/>
</dbReference>
<comment type="subcellular location">
    <subcellularLocation>
        <location evidence="1 7">Preautophagosomal structure membrane</location>
        <topology evidence="1 7">Peripheral membrane protein</topology>
    </subcellularLocation>
</comment>
<dbReference type="Proteomes" id="UP000788993">
    <property type="component" value="Unassembled WGS sequence"/>
</dbReference>
<evidence type="ECO:0000256" key="7">
    <source>
        <dbReference type="RuleBase" id="RU361202"/>
    </source>
</evidence>
<evidence type="ECO:0000259" key="9">
    <source>
        <dbReference type="Pfam" id="PF20637"/>
    </source>
</evidence>
<comment type="subunit">
    <text evidence="3 7">Conjugated with ATG12.</text>
</comment>
<evidence type="ECO:0000256" key="2">
    <source>
        <dbReference type="ARBA" id="ARBA00006910"/>
    </source>
</evidence>
<keyword evidence="7" id="KW-0472">Membrane</keyword>
<dbReference type="GO" id="GO:0000422">
    <property type="term" value="P:autophagy of mitochondrion"/>
    <property type="evidence" value="ECO:0007669"/>
    <property type="project" value="TreeGrafter"/>
</dbReference>
<keyword evidence="12" id="KW-1185">Reference proteome</keyword>
<reference evidence="11" key="2">
    <citation type="submission" date="2021-01" db="EMBL/GenBank/DDBJ databases">
        <authorList>
            <person name="Schikora-Tamarit M.A."/>
        </authorList>
    </citation>
    <scope>NUCLEOTIDE SEQUENCE</scope>
    <source>
        <strain evidence="11">NCAIM Y.01608</strain>
    </source>
</reference>
<keyword evidence="6 7" id="KW-0072">Autophagy</keyword>
<dbReference type="InterPro" id="IPR042527">
    <property type="entry name" value="Atg5_UblA_dom_sf"/>
</dbReference>
<proteinExistence type="inferred from homology"/>
<organism evidence="11 12">
    <name type="scientific">Ogataea polymorpha</name>
    <dbReference type="NCBI Taxonomy" id="460523"/>
    <lineage>
        <taxon>Eukaryota</taxon>
        <taxon>Fungi</taxon>
        <taxon>Dikarya</taxon>
        <taxon>Ascomycota</taxon>
        <taxon>Saccharomycotina</taxon>
        <taxon>Pichiomycetes</taxon>
        <taxon>Pichiales</taxon>
        <taxon>Pichiaceae</taxon>
        <taxon>Ogataea</taxon>
    </lineage>
</organism>
<evidence type="ECO:0000256" key="4">
    <source>
        <dbReference type="ARBA" id="ARBA00022499"/>
    </source>
</evidence>
<comment type="caution">
    <text evidence="11">The sequence shown here is derived from an EMBL/GenBank/DDBJ whole genome shotgun (WGS) entry which is preliminary data.</text>
</comment>
<dbReference type="InterPro" id="IPR007239">
    <property type="entry name" value="Atg5"/>
</dbReference>
<evidence type="ECO:0000313" key="11">
    <source>
        <dbReference type="EMBL" id="KAH3673961.1"/>
    </source>
</evidence>
<name>A0A9P8PL24_9ASCO</name>
<keyword evidence="4 7" id="KW-1017">Isopeptide bond</keyword>
<dbReference type="Gene3D" id="3.10.20.90">
    <property type="entry name" value="Phosphatidylinositol 3-kinase Catalytic Subunit, Chain A, domain 1"/>
    <property type="match status" value="1"/>
</dbReference>
<dbReference type="AlphaFoldDB" id="A0A9P8PL24"/>
<keyword evidence="5 7" id="KW-0832">Ubl conjugation</keyword>
<comment type="function">
    <text evidence="7">Involved in cytoplasm to vacuole transport (Cvt) and autophagic vesicle formation.</text>
</comment>
<dbReference type="InterPro" id="IPR042526">
    <property type="entry name" value="Atg5_HR"/>
</dbReference>
<dbReference type="Pfam" id="PF20637">
    <property type="entry name" value="ATG5_HBR"/>
    <property type="match status" value="1"/>
</dbReference>
<dbReference type="Pfam" id="PF20638">
    <property type="entry name" value="ATG5_UblA"/>
    <property type="match status" value="1"/>
</dbReference>
<evidence type="ECO:0000256" key="1">
    <source>
        <dbReference type="ARBA" id="ARBA00004623"/>
    </source>
</evidence>
<evidence type="ECO:0000259" key="10">
    <source>
        <dbReference type="Pfam" id="PF20638"/>
    </source>
</evidence>
<evidence type="ECO:0000256" key="3">
    <source>
        <dbReference type="ARBA" id="ARBA00011554"/>
    </source>
</evidence>
<dbReference type="EMBL" id="JAEUBD010000526">
    <property type="protein sequence ID" value="KAH3673961.1"/>
    <property type="molecule type" value="Genomic_DNA"/>
</dbReference>
<evidence type="ECO:0000259" key="8">
    <source>
        <dbReference type="Pfam" id="PF04106"/>
    </source>
</evidence>
<sequence length="277" mass="32096">MSTSEIISRVWGGVLYMQFHLDRALSNQECPSFYVAVHRNSYLHNSLPAILQFFKPFLKDARLAQSQKWWFEFEKVPLKWNFPVGLLYDLVTTDAQVEKQVWEITLKYYDYPIEYVIPIDQNPSFLKDHWTNQLKEACFILNGSSKLVMNMSRTDSDDFYHAAIHKDSTQFESMFRKLLPSSVSSLKNLPIKVYLPLSNKLIQPVLSNLGRKITLGNLLQDLIPDLFPSSLMYTVAHPYSHGVVLPLDSSIIDLYICMKSLDGFLHISIKMIQKNEH</sequence>
<dbReference type="InterPro" id="IPR048940">
    <property type="entry name" value="ATG5_HBR"/>
</dbReference>
<feature type="domain" description="Autophagy protein ATG5 alpha-helical bundle region" evidence="9">
    <location>
        <begin position="125"/>
        <end position="180"/>
    </location>
</feature>
<dbReference type="Pfam" id="PF04106">
    <property type="entry name" value="ATG5_UblB"/>
    <property type="match status" value="1"/>
</dbReference>
<evidence type="ECO:0000256" key="6">
    <source>
        <dbReference type="ARBA" id="ARBA00023006"/>
    </source>
</evidence>
<gene>
    <name evidence="11" type="ORF">OGATHE_001941</name>
</gene>
<dbReference type="InterPro" id="IPR048318">
    <property type="entry name" value="ATG5_UblB"/>
</dbReference>
<protein>
    <recommendedName>
        <fullName evidence="7">Autophagy protein 5</fullName>
    </recommendedName>
</protein>
<dbReference type="GO" id="GO:0034727">
    <property type="term" value="P:piecemeal microautophagy of the nucleus"/>
    <property type="evidence" value="ECO:0007669"/>
    <property type="project" value="TreeGrafter"/>
</dbReference>
<evidence type="ECO:0000256" key="5">
    <source>
        <dbReference type="ARBA" id="ARBA00022843"/>
    </source>
</evidence>
<dbReference type="PANTHER" id="PTHR13040">
    <property type="entry name" value="AUTOPHAGY PROTEIN 5"/>
    <property type="match status" value="1"/>
</dbReference>
<feature type="domain" description="Autophagy protein ATG5 UblB" evidence="8">
    <location>
        <begin position="188"/>
        <end position="269"/>
    </location>
</feature>
<dbReference type="GO" id="GO:0005776">
    <property type="term" value="C:autophagosome"/>
    <property type="evidence" value="ECO:0007669"/>
    <property type="project" value="TreeGrafter"/>
</dbReference>
<feature type="domain" description="Autophagy protein ATG5 UblA" evidence="10">
    <location>
        <begin position="10"/>
        <end position="108"/>
    </location>
</feature>
<dbReference type="Gene3D" id="3.10.20.620">
    <property type="match status" value="1"/>
</dbReference>
<dbReference type="GO" id="GO:0044233">
    <property type="term" value="C:mitochondria-associated endoplasmic reticulum membrane contact site"/>
    <property type="evidence" value="ECO:0007669"/>
    <property type="project" value="TreeGrafter"/>
</dbReference>
<dbReference type="InterPro" id="IPR048939">
    <property type="entry name" value="ATG5_UblA"/>
</dbReference>
<dbReference type="PANTHER" id="PTHR13040:SF2">
    <property type="entry name" value="AUTOPHAGY PROTEIN 5"/>
    <property type="match status" value="1"/>
</dbReference>
<dbReference type="GO" id="GO:0034045">
    <property type="term" value="C:phagophore assembly site membrane"/>
    <property type="evidence" value="ECO:0007669"/>
    <property type="project" value="UniProtKB-SubCell"/>
</dbReference>
<accession>A0A9P8PL24</accession>